<dbReference type="EMBL" id="BTSY01000004">
    <property type="protein sequence ID" value="GMT24126.1"/>
    <property type="molecule type" value="Genomic_DNA"/>
</dbReference>
<reference evidence="11" key="1">
    <citation type="submission" date="2023-10" db="EMBL/GenBank/DDBJ databases">
        <title>Genome assembly of Pristionchus species.</title>
        <authorList>
            <person name="Yoshida K."/>
            <person name="Sommer R.J."/>
        </authorList>
    </citation>
    <scope>NUCLEOTIDE SEQUENCE</scope>
    <source>
        <strain evidence="11">RS5133</strain>
    </source>
</reference>
<protein>
    <recommendedName>
        <fullName evidence="6">Acylamino-acid-releasing enzyme</fullName>
        <ecNumber evidence="5">3.4.19.1</ecNumber>
    </recommendedName>
</protein>
<dbReference type="InterPro" id="IPR045550">
    <property type="entry name" value="AARE_N"/>
</dbReference>
<evidence type="ECO:0000256" key="3">
    <source>
        <dbReference type="ARBA" id="ARBA00010040"/>
    </source>
</evidence>
<comment type="subcellular location">
    <subcellularLocation>
        <location evidence="2">Cytoplasm</location>
    </subcellularLocation>
</comment>
<comment type="catalytic activity">
    <reaction evidence="1">
        <text>Cleavage of an N-acetyl or N-formyl amino acid from the N-terminus of a polypeptide.</text>
        <dbReference type="EC" id="3.4.19.1"/>
    </reaction>
</comment>
<gene>
    <name evidence="11" type="ORF">PFISCL1PPCAC_15423</name>
</gene>
<keyword evidence="12" id="KW-1185">Reference proteome</keyword>
<keyword evidence="7" id="KW-0963">Cytoplasm</keyword>
<dbReference type="GO" id="GO:0006508">
    <property type="term" value="P:proteolysis"/>
    <property type="evidence" value="ECO:0007669"/>
    <property type="project" value="InterPro"/>
</dbReference>
<comment type="similarity">
    <text evidence="3">Belongs to the peptidase S9C family.</text>
</comment>
<proteinExistence type="inferred from homology"/>
<evidence type="ECO:0000259" key="9">
    <source>
        <dbReference type="Pfam" id="PF00326"/>
    </source>
</evidence>
<organism evidence="11 12">
    <name type="scientific">Pristionchus fissidentatus</name>
    <dbReference type="NCBI Taxonomy" id="1538716"/>
    <lineage>
        <taxon>Eukaryota</taxon>
        <taxon>Metazoa</taxon>
        <taxon>Ecdysozoa</taxon>
        <taxon>Nematoda</taxon>
        <taxon>Chromadorea</taxon>
        <taxon>Rhabditida</taxon>
        <taxon>Rhabditina</taxon>
        <taxon>Diplogasteromorpha</taxon>
        <taxon>Diplogasteroidea</taxon>
        <taxon>Neodiplogasteridae</taxon>
        <taxon>Pristionchus</taxon>
    </lineage>
</organism>
<evidence type="ECO:0000256" key="8">
    <source>
        <dbReference type="ARBA" id="ARBA00022801"/>
    </source>
</evidence>
<dbReference type="InterPro" id="IPR011042">
    <property type="entry name" value="6-blade_b-propeller_TolB-like"/>
</dbReference>
<dbReference type="AlphaFoldDB" id="A0AAV5W025"/>
<dbReference type="FunFam" id="2.120.10.30:FF:000232">
    <property type="entry name" value="Protein CBR-DPF-5"/>
    <property type="match status" value="1"/>
</dbReference>
<dbReference type="InterPro" id="IPR029058">
    <property type="entry name" value="AB_hydrolase_fold"/>
</dbReference>
<dbReference type="SUPFAM" id="SSF53474">
    <property type="entry name" value="alpha/beta-Hydrolases"/>
    <property type="match status" value="1"/>
</dbReference>
<comment type="subunit">
    <text evidence="4">Homotetramer.</text>
</comment>
<dbReference type="GO" id="GO:0008242">
    <property type="term" value="F:omega peptidase activity"/>
    <property type="evidence" value="ECO:0007669"/>
    <property type="project" value="UniProtKB-EC"/>
</dbReference>
<evidence type="ECO:0000256" key="6">
    <source>
        <dbReference type="ARBA" id="ARBA00018421"/>
    </source>
</evidence>
<dbReference type="PANTHER" id="PTHR42776">
    <property type="entry name" value="SERINE PEPTIDASE S9 FAMILY MEMBER"/>
    <property type="match status" value="1"/>
</dbReference>
<keyword evidence="8" id="KW-0378">Hydrolase</keyword>
<evidence type="ECO:0000313" key="12">
    <source>
        <dbReference type="Proteomes" id="UP001432322"/>
    </source>
</evidence>
<evidence type="ECO:0000256" key="4">
    <source>
        <dbReference type="ARBA" id="ARBA00011881"/>
    </source>
</evidence>
<name>A0AAV5W025_9BILA</name>
<dbReference type="InterPro" id="IPR001375">
    <property type="entry name" value="Peptidase_S9_cat"/>
</dbReference>
<dbReference type="Proteomes" id="UP001432322">
    <property type="component" value="Unassembled WGS sequence"/>
</dbReference>
<dbReference type="Pfam" id="PF19283">
    <property type="entry name" value="APEH_N"/>
    <property type="match status" value="1"/>
</dbReference>
<dbReference type="PANTHER" id="PTHR42776:SF4">
    <property type="entry name" value="ACYLAMINO-ACID-RELEASING ENZYME"/>
    <property type="match status" value="1"/>
</dbReference>
<accession>A0AAV5W025</accession>
<feature type="domain" description="Acylamino-acid-releasing enzyme N-terminal" evidence="10">
    <location>
        <begin position="137"/>
        <end position="446"/>
    </location>
</feature>
<dbReference type="Gene3D" id="3.40.50.1820">
    <property type="entry name" value="alpha/beta hydrolase"/>
    <property type="match status" value="1"/>
</dbReference>
<evidence type="ECO:0000313" key="11">
    <source>
        <dbReference type="EMBL" id="GMT24126.1"/>
    </source>
</evidence>
<evidence type="ECO:0000256" key="1">
    <source>
        <dbReference type="ARBA" id="ARBA00000721"/>
    </source>
</evidence>
<evidence type="ECO:0000256" key="7">
    <source>
        <dbReference type="ARBA" id="ARBA00022490"/>
    </source>
</evidence>
<dbReference type="GO" id="GO:0004252">
    <property type="term" value="F:serine-type endopeptidase activity"/>
    <property type="evidence" value="ECO:0007669"/>
    <property type="project" value="TreeGrafter"/>
</dbReference>
<dbReference type="Pfam" id="PF00326">
    <property type="entry name" value="Peptidase_S9"/>
    <property type="match status" value="1"/>
</dbReference>
<feature type="domain" description="Peptidase S9 prolyl oligopeptidase catalytic" evidence="9">
    <location>
        <begin position="512"/>
        <end position="724"/>
    </location>
</feature>
<evidence type="ECO:0000259" key="10">
    <source>
        <dbReference type="Pfam" id="PF19283"/>
    </source>
</evidence>
<evidence type="ECO:0000256" key="2">
    <source>
        <dbReference type="ARBA" id="ARBA00004496"/>
    </source>
</evidence>
<dbReference type="SUPFAM" id="SSF82171">
    <property type="entry name" value="DPP6 N-terminal domain-like"/>
    <property type="match status" value="1"/>
</dbReference>
<sequence length="725" mass="79938">MSTAVQHDVKGVEKLKDLYSDLAQVPIAMGGRITGEKEGIIGVTSIWANRSLGGLNKMTTTQRVSVLSKDGDGLIKLINTQTAPMAHLEAQSSAYSLTDSRLVQLITIPEGKEKKQYMRVVDTLNHVELLSVDLGGQSKHGLIYGLGAAPFGCLSFSYGEGHVLYCAEKKSKASGYFDVDLEWENEEKVVESNVGDKFRLIESWGEATFDVKSPVLCVVDVSSGQVTVCDGIPSGISPSFPVWAPDDKGFVFFGLNDKPFRLGKIYCNNRSGKLYYYELKSAQLTEIGEEAAYEQPTFTPDGKTLVFRRREADGPHNANVELCKLAWPLDGSSPQVIVPNITSPITPKDNPGLSFVQQSSRPWTSDGKHLILSSAWREQLELLSVNIENGEVARLTNHGVVHGSWSVLDVRGDSILAFVSAPNRPPRILIGEIPMIGDQVVWTHLDSNTVSEMNKNLINFTWTDLGFQRGDWSAYGGILMTPSRNGNDSSIPLVVVPHGGPHGISLIMWQRREISLLLNSGFAVLLVNYHGSIGYGDQFVRSLPGKCGDLDVKDVHHAVEVVLAVNPHFDRSRVCAFGGSHGGFIVSHLIGQYPSFYRSCVALNPVLNVLAMHEITDIPEWTVVEGTGEMPDWTKTLNEEQRKAMFDSSPIAHVEKVVTPYLLLVGGKDLRVVPHHRAFIRNLQARGIDTKVLYYPESAHPLEEVEVEGDFAINMVRWFQKSFTK</sequence>
<evidence type="ECO:0000256" key="5">
    <source>
        <dbReference type="ARBA" id="ARBA00012917"/>
    </source>
</evidence>
<dbReference type="EC" id="3.4.19.1" evidence="5"/>
<dbReference type="Gene3D" id="2.120.10.30">
    <property type="entry name" value="TolB, C-terminal domain"/>
    <property type="match status" value="1"/>
</dbReference>
<dbReference type="FunFam" id="3.40.50.1820:FF:000043">
    <property type="entry name" value="acylamino-acid-releasing enzyme"/>
    <property type="match status" value="1"/>
</dbReference>
<dbReference type="GO" id="GO:0005737">
    <property type="term" value="C:cytoplasm"/>
    <property type="evidence" value="ECO:0007669"/>
    <property type="project" value="UniProtKB-SubCell"/>
</dbReference>
<comment type="caution">
    <text evidence="11">The sequence shown here is derived from an EMBL/GenBank/DDBJ whole genome shotgun (WGS) entry which is preliminary data.</text>
</comment>